<keyword evidence="2" id="KW-1185">Reference proteome</keyword>
<proteinExistence type="predicted"/>
<gene>
    <name evidence="1" type="ORF">GGX14DRAFT_674013</name>
</gene>
<protein>
    <submittedName>
        <fullName evidence="1">Uncharacterized protein</fullName>
    </submittedName>
</protein>
<comment type="caution">
    <text evidence="1">The sequence shown here is derived from an EMBL/GenBank/DDBJ whole genome shotgun (WGS) entry which is preliminary data.</text>
</comment>
<sequence>MKEENAARATRKPPSNLDALSAALKEEGWFTHTAHLAGRVEQINLALRNASITSNPFGVQAQASAYECAQAHGLYEGLLRRSKPQLEAAKVTDLVQLLDNIAYAGDEVVVDFDGLSKRLRGTENDYFALRNLQNLESAYVCPLYRKGDPDRGIALQKVHEQSGKLRASIASTAECWKKTGHLFRYELASNLPMLRGHEWVLCAELFVFPDRQDSQRYTLHADLPAIVTNARWHLARFGQLLESLEDTMKQIEFGFESGESNETVRSIMILFISFRFSLLHTPSVPNSIP</sequence>
<name>A0AAD6V045_9AGAR</name>
<dbReference type="AlphaFoldDB" id="A0AAD6V045"/>
<evidence type="ECO:0000313" key="1">
    <source>
        <dbReference type="EMBL" id="KAJ7196129.1"/>
    </source>
</evidence>
<dbReference type="Proteomes" id="UP001219525">
    <property type="component" value="Unassembled WGS sequence"/>
</dbReference>
<accession>A0AAD6V045</accession>
<reference evidence="1" key="1">
    <citation type="submission" date="2023-03" db="EMBL/GenBank/DDBJ databases">
        <title>Massive genome expansion in bonnet fungi (Mycena s.s.) driven by repeated elements and novel gene families across ecological guilds.</title>
        <authorList>
            <consortium name="Lawrence Berkeley National Laboratory"/>
            <person name="Harder C.B."/>
            <person name="Miyauchi S."/>
            <person name="Viragh M."/>
            <person name="Kuo A."/>
            <person name="Thoen E."/>
            <person name="Andreopoulos B."/>
            <person name="Lu D."/>
            <person name="Skrede I."/>
            <person name="Drula E."/>
            <person name="Henrissat B."/>
            <person name="Morin E."/>
            <person name="Kohler A."/>
            <person name="Barry K."/>
            <person name="LaButti K."/>
            <person name="Morin E."/>
            <person name="Salamov A."/>
            <person name="Lipzen A."/>
            <person name="Mereny Z."/>
            <person name="Hegedus B."/>
            <person name="Baldrian P."/>
            <person name="Stursova M."/>
            <person name="Weitz H."/>
            <person name="Taylor A."/>
            <person name="Grigoriev I.V."/>
            <person name="Nagy L.G."/>
            <person name="Martin F."/>
            <person name="Kauserud H."/>
        </authorList>
    </citation>
    <scope>NUCLEOTIDE SEQUENCE</scope>
    <source>
        <strain evidence="1">9144</strain>
    </source>
</reference>
<evidence type="ECO:0000313" key="2">
    <source>
        <dbReference type="Proteomes" id="UP001219525"/>
    </source>
</evidence>
<dbReference type="EMBL" id="JARJCW010000086">
    <property type="protein sequence ID" value="KAJ7196129.1"/>
    <property type="molecule type" value="Genomic_DNA"/>
</dbReference>
<organism evidence="1 2">
    <name type="scientific">Mycena pura</name>
    <dbReference type="NCBI Taxonomy" id="153505"/>
    <lineage>
        <taxon>Eukaryota</taxon>
        <taxon>Fungi</taxon>
        <taxon>Dikarya</taxon>
        <taxon>Basidiomycota</taxon>
        <taxon>Agaricomycotina</taxon>
        <taxon>Agaricomycetes</taxon>
        <taxon>Agaricomycetidae</taxon>
        <taxon>Agaricales</taxon>
        <taxon>Marasmiineae</taxon>
        <taxon>Mycenaceae</taxon>
        <taxon>Mycena</taxon>
    </lineage>
</organism>